<dbReference type="RefSeq" id="WP_013496926.1">
    <property type="nucleotide sequence ID" value="NC_014833.1"/>
</dbReference>
<accession>E6UCE2</accession>
<evidence type="ECO:0000313" key="2">
    <source>
        <dbReference type="EMBL" id="ADU20734.1"/>
    </source>
</evidence>
<dbReference type="KEGG" id="ral:Rumal_0177"/>
<reference evidence="2 3" key="1">
    <citation type="journal article" date="2011" name="J. Bacteriol.">
        <title>Complete genome of the cellulolytic ruminal bacterium Ruminococcus albus 7.</title>
        <authorList>
            <person name="Suen G."/>
            <person name="Stevenson D.M."/>
            <person name="Bruce D.C."/>
            <person name="Chertkov O."/>
            <person name="Copeland A."/>
            <person name="Cheng J.F."/>
            <person name="Detter C."/>
            <person name="Detter J.C."/>
            <person name="Goodwin L.A."/>
            <person name="Han C.S."/>
            <person name="Hauser L.J."/>
            <person name="Ivanova N.N."/>
            <person name="Kyrpides N.C."/>
            <person name="Land M.L."/>
            <person name="Lapidus A."/>
            <person name="Lucas S."/>
            <person name="Ovchinnikova G."/>
            <person name="Pitluck S."/>
            <person name="Tapia R."/>
            <person name="Woyke T."/>
            <person name="Boyum J."/>
            <person name="Mead D."/>
            <person name="Weimer P.J."/>
        </authorList>
    </citation>
    <scope>NUCLEOTIDE SEQUENCE [LARGE SCALE GENOMIC DNA]</scope>
    <source>
        <strain evidence="3">ATCC 27210 / DSM 20455 / JCM 14654 / NCDO 2250 / 7</strain>
    </source>
</reference>
<keyword evidence="1" id="KW-0472">Membrane</keyword>
<organism evidence="2 3">
    <name type="scientific">Ruminococcus albus (strain ATCC 27210 / DSM 20455 / JCM 14654 / NCDO 2250 / 7)</name>
    <dbReference type="NCBI Taxonomy" id="697329"/>
    <lineage>
        <taxon>Bacteria</taxon>
        <taxon>Bacillati</taxon>
        <taxon>Bacillota</taxon>
        <taxon>Clostridia</taxon>
        <taxon>Eubacteriales</taxon>
        <taxon>Oscillospiraceae</taxon>
        <taxon>Ruminococcus</taxon>
    </lineage>
</organism>
<dbReference type="HOGENOM" id="CLU_1037804_0_0_9"/>
<evidence type="ECO:0000256" key="1">
    <source>
        <dbReference type="SAM" id="Phobius"/>
    </source>
</evidence>
<sequence length="268" mass="29852">MYRAAGKKVRSDNGSEGRRKAGLIRAAIGFGFVLVMFAFITLSWFTFSKQLEAGGIFIKTSDPSIDCTATSYYYIRSQGNTYAPQEGTEDNIFKLMQYDSLFGGNNTHTYVVERMELTASDLPENGTLNFTIERETSQASDMPGSDYISSVTCYTFVTLPTFPTTSGAILSAVNAAAADTDFVTRTFVVNDEKADMITFSVPYTSENWTDGKLYIYLHIDYDETLITEYIDKSLRNLLKNNGSNGQVDVEYGADVTMQNDIQRIVISR</sequence>
<dbReference type="Proteomes" id="UP000006919">
    <property type="component" value="Chromosome"/>
</dbReference>
<evidence type="ECO:0000313" key="3">
    <source>
        <dbReference type="Proteomes" id="UP000006919"/>
    </source>
</evidence>
<proteinExistence type="predicted"/>
<dbReference type="EMBL" id="CP002403">
    <property type="protein sequence ID" value="ADU20734.1"/>
    <property type="molecule type" value="Genomic_DNA"/>
</dbReference>
<protein>
    <submittedName>
        <fullName evidence="2">Uncharacterized protein</fullName>
    </submittedName>
</protein>
<dbReference type="OrthoDB" id="9937659at2"/>
<keyword evidence="1" id="KW-0812">Transmembrane</keyword>
<feature type="transmembrane region" description="Helical" evidence="1">
    <location>
        <begin position="21"/>
        <end position="45"/>
    </location>
</feature>
<keyword evidence="1" id="KW-1133">Transmembrane helix</keyword>
<dbReference type="AlphaFoldDB" id="E6UCE2"/>
<gene>
    <name evidence="2" type="ordered locus">Rumal_0177</name>
</gene>
<name>E6UCE2_RUMA7</name>